<dbReference type="EMBL" id="QBKG01000014">
    <property type="protein sequence ID" value="PTX03603.1"/>
    <property type="molecule type" value="Genomic_DNA"/>
</dbReference>
<sequence length="60" mass="7108">MELFKGQSLLEFTERFKTDLDCEEYLASLKWEDGYCCRKCGYKKYKIGKDFSRTCNICGD</sequence>
<organism evidence="1 2">
    <name type="scientific">Capnocytophaga leadbetteri</name>
    <dbReference type="NCBI Taxonomy" id="327575"/>
    <lineage>
        <taxon>Bacteria</taxon>
        <taxon>Pseudomonadati</taxon>
        <taxon>Bacteroidota</taxon>
        <taxon>Flavobacteriia</taxon>
        <taxon>Flavobacteriales</taxon>
        <taxon>Flavobacteriaceae</taxon>
        <taxon>Capnocytophaga</taxon>
    </lineage>
</organism>
<accession>A0A2T5XSN9</accession>
<gene>
    <name evidence="1" type="ORF">C8P65_11426</name>
</gene>
<protein>
    <submittedName>
        <fullName evidence="1">Transposase-like zinc ribbon protein</fullName>
    </submittedName>
</protein>
<reference evidence="1 2" key="1">
    <citation type="submission" date="2018-04" db="EMBL/GenBank/DDBJ databases">
        <title>Genomic Encyclopedia of Archaeal and Bacterial Type Strains, Phase II (KMG-II): from individual species to whole genera.</title>
        <authorList>
            <person name="Goeker M."/>
        </authorList>
    </citation>
    <scope>NUCLEOTIDE SEQUENCE [LARGE SCALE GENOMIC DNA]</scope>
    <source>
        <strain evidence="1 2">DSM 22902</strain>
    </source>
</reference>
<evidence type="ECO:0000313" key="2">
    <source>
        <dbReference type="Proteomes" id="UP000243985"/>
    </source>
</evidence>
<dbReference type="AlphaFoldDB" id="A0A2T5XSN9"/>
<name>A0A2T5XSN9_9FLAO</name>
<proteinExistence type="predicted"/>
<comment type="caution">
    <text evidence="1">The sequence shown here is derived from an EMBL/GenBank/DDBJ whole genome shotgun (WGS) entry which is preliminary data.</text>
</comment>
<evidence type="ECO:0000313" key="1">
    <source>
        <dbReference type="EMBL" id="PTX03603.1"/>
    </source>
</evidence>
<dbReference type="Proteomes" id="UP000243985">
    <property type="component" value="Unassembled WGS sequence"/>
</dbReference>